<dbReference type="PROSITE" id="PS51257">
    <property type="entry name" value="PROKAR_LIPOPROTEIN"/>
    <property type="match status" value="1"/>
</dbReference>
<accession>A0ABZ2K5E3</accession>
<protein>
    <recommendedName>
        <fullName evidence="5">Lipoprotein</fullName>
    </recommendedName>
</protein>
<feature type="signal peptide" evidence="2">
    <location>
        <begin position="1"/>
        <end position="31"/>
    </location>
</feature>
<evidence type="ECO:0000313" key="3">
    <source>
        <dbReference type="EMBL" id="WXA93916.1"/>
    </source>
</evidence>
<organism evidence="3 4">
    <name type="scientific">Pendulispora brunnea</name>
    <dbReference type="NCBI Taxonomy" id="2905690"/>
    <lineage>
        <taxon>Bacteria</taxon>
        <taxon>Pseudomonadati</taxon>
        <taxon>Myxococcota</taxon>
        <taxon>Myxococcia</taxon>
        <taxon>Myxococcales</taxon>
        <taxon>Sorangiineae</taxon>
        <taxon>Pendulisporaceae</taxon>
        <taxon>Pendulispora</taxon>
    </lineage>
</organism>
<keyword evidence="4" id="KW-1185">Reference proteome</keyword>
<feature type="region of interest" description="Disordered" evidence="1">
    <location>
        <begin position="124"/>
        <end position="170"/>
    </location>
</feature>
<keyword evidence="2" id="KW-0732">Signal</keyword>
<evidence type="ECO:0000256" key="2">
    <source>
        <dbReference type="SAM" id="SignalP"/>
    </source>
</evidence>
<proteinExistence type="predicted"/>
<dbReference type="EMBL" id="CP089982">
    <property type="protein sequence ID" value="WXA93916.1"/>
    <property type="molecule type" value="Genomic_DNA"/>
</dbReference>
<evidence type="ECO:0008006" key="5">
    <source>
        <dbReference type="Google" id="ProtNLM"/>
    </source>
</evidence>
<evidence type="ECO:0000256" key="1">
    <source>
        <dbReference type="SAM" id="MobiDB-lite"/>
    </source>
</evidence>
<sequence>MLHPPKKRASSIVRAAVVSALAVGLGIAALASCDDGSHAYGARAYDRARGCLGPTQSLDVVSGDDPGSNCAIKCLVPRSSGAGAETAVYVSRQCPPYPPQFDTSGLQPGCVEAIAALERGAFCLTDGGSSQPPPDAGSTNDGGTTQDATIDAPTDAADASDASDGNVTDA</sequence>
<gene>
    <name evidence="3" type="ORF">LZC95_46615</name>
</gene>
<evidence type="ECO:0000313" key="4">
    <source>
        <dbReference type="Proteomes" id="UP001379533"/>
    </source>
</evidence>
<dbReference type="RefSeq" id="WP_394844516.1">
    <property type="nucleotide sequence ID" value="NZ_CP089982.1"/>
</dbReference>
<reference evidence="3 4" key="1">
    <citation type="submission" date="2021-12" db="EMBL/GenBank/DDBJ databases">
        <title>Discovery of the Pendulisporaceae a myxobacterial family with distinct sporulation behavior and unique specialized metabolism.</title>
        <authorList>
            <person name="Garcia R."/>
            <person name="Popoff A."/>
            <person name="Bader C.D."/>
            <person name="Loehr J."/>
            <person name="Walesch S."/>
            <person name="Walt C."/>
            <person name="Boldt J."/>
            <person name="Bunk B."/>
            <person name="Haeckl F.J.F.P.J."/>
            <person name="Gunesch A.P."/>
            <person name="Birkelbach J."/>
            <person name="Nuebel U."/>
            <person name="Pietschmann T."/>
            <person name="Bach T."/>
            <person name="Mueller R."/>
        </authorList>
    </citation>
    <scope>NUCLEOTIDE SEQUENCE [LARGE SCALE GENOMIC DNA]</scope>
    <source>
        <strain evidence="3 4">MSr12523</strain>
    </source>
</reference>
<name>A0ABZ2K5E3_9BACT</name>
<dbReference type="Proteomes" id="UP001379533">
    <property type="component" value="Chromosome"/>
</dbReference>
<feature type="chain" id="PRO_5047314630" description="Lipoprotein" evidence="2">
    <location>
        <begin position="32"/>
        <end position="170"/>
    </location>
</feature>
<feature type="compositionally biased region" description="Low complexity" evidence="1">
    <location>
        <begin position="144"/>
        <end position="164"/>
    </location>
</feature>